<protein>
    <submittedName>
        <fullName evidence="2">Uncharacterized protein</fullName>
    </submittedName>
</protein>
<evidence type="ECO:0000313" key="3">
    <source>
        <dbReference type="Proteomes" id="UP000789595"/>
    </source>
</evidence>
<feature type="compositionally biased region" description="Basic residues" evidence="1">
    <location>
        <begin position="215"/>
        <end position="224"/>
    </location>
</feature>
<comment type="caution">
    <text evidence="2">The sequence shown here is derived from an EMBL/GenBank/DDBJ whole genome shotgun (WGS) entry which is preliminary data.</text>
</comment>
<feature type="non-terminal residue" evidence="2">
    <location>
        <position position="1"/>
    </location>
</feature>
<feature type="region of interest" description="Disordered" evidence="1">
    <location>
        <begin position="62"/>
        <end position="224"/>
    </location>
</feature>
<organism evidence="2 3">
    <name type="scientific">Pelagomonas calceolata</name>
    <dbReference type="NCBI Taxonomy" id="35677"/>
    <lineage>
        <taxon>Eukaryota</taxon>
        <taxon>Sar</taxon>
        <taxon>Stramenopiles</taxon>
        <taxon>Ochrophyta</taxon>
        <taxon>Pelagophyceae</taxon>
        <taxon>Pelagomonadales</taxon>
        <taxon>Pelagomonadaceae</taxon>
        <taxon>Pelagomonas</taxon>
    </lineage>
</organism>
<feature type="compositionally biased region" description="Gly residues" evidence="1">
    <location>
        <begin position="88"/>
        <end position="97"/>
    </location>
</feature>
<accession>A0A8J2SGZ4</accession>
<evidence type="ECO:0000313" key="2">
    <source>
        <dbReference type="EMBL" id="CAH0367129.1"/>
    </source>
</evidence>
<proteinExistence type="predicted"/>
<keyword evidence="3" id="KW-1185">Reference proteome</keyword>
<reference evidence="2" key="1">
    <citation type="submission" date="2021-11" db="EMBL/GenBank/DDBJ databases">
        <authorList>
            <consortium name="Genoscope - CEA"/>
            <person name="William W."/>
        </authorList>
    </citation>
    <scope>NUCLEOTIDE SEQUENCE</scope>
</reference>
<feature type="compositionally biased region" description="Basic and acidic residues" evidence="1">
    <location>
        <begin position="205"/>
        <end position="214"/>
    </location>
</feature>
<feature type="non-terminal residue" evidence="2">
    <location>
        <position position="224"/>
    </location>
</feature>
<feature type="compositionally biased region" description="Basic and acidic residues" evidence="1">
    <location>
        <begin position="172"/>
        <end position="185"/>
    </location>
</feature>
<dbReference type="EMBL" id="CAKKNE010000002">
    <property type="protein sequence ID" value="CAH0367129.1"/>
    <property type="molecule type" value="Genomic_DNA"/>
</dbReference>
<feature type="compositionally biased region" description="Basic and acidic residues" evidence="1">
    <location>
        <begin position="74"/>
        <end position="87"/>
    </location>
</feature>
<feature type="compositionally biased region" description="Basic and acidic residues" evidence="1">
    <location>
        <begin position="123"/>
        <end position="132"/>
    </location>
</feature>
<name>A0A8J2SGZ4_9STRA</name>
<dbReference type="Proteomes" id="UP000789595">
    <property type="component" value="Unassembled WGS sequence"/>
</dbReference>
<sequence>EACTLRRLDHACTRLRRPARSAGEAPGAARDRSLRLLARPCTGAARLRGAVRLQDGALRRVGLRPAGPAGRLPRRADGGPARHDRGGRGAGGAGGRGEGGRAEGADGAGARVAARRRAAAADGGERREERAPGRAADVPKQPERRVWAVLAVRPRRQERRQVRAGPGRRVRGPQETEEGREAEVPRRRRREALRGARGRRRRVERPRQRGELWRRRGGLSCKHR</sequence>
<feature type="compositionally biased region" description="Basic residues" evidence="1">
    <location>
        <begin position="186"/>
        <end position="204"/>
    </location>
</feature>
<gene>
    <name evidence="2" type="ORF">PECAL_2P01360</name>
</gene>
<dbReference type="AlphaFoldDB" id="A0A8J2SGZ4"/>
<evidence type="ECO:0000256" key="1">
    <source>
        <dbReference type="SAM" id="MobiDB-lite"/>
    </source>
</evidence>